<keyword evidence="2" id="KW-0472">Membrane</keyword>
<feature type="transmembrane region" description="Helical" evidence="2">
    <location>
        <begin position="255"/>
        <end position="280"/>
    </location>
</feature>
<feature type="transmembrane region" description="Helical" evidence="2">
    <location>
        <begin position="292"/>
        <end position="318"/>
    </location>
</feature>
<feature type="compositionally biased region" description="Pro residues" evidence="1">
    <location>
        <begin position="85"/>
        <end position="97"/>
    </location>
</feature>
<evidence type="ECO:0000313" key="4">
    <source>
        <dbReference type="EMBL" id="SDO02370.1"/>
    </source>
</evidence>
<name>A0A1H0G683_9ACTN</name>
<dbReference type="AlphaFoldDB" id="A0A1H0G683"/>
<evidence type="ECO:0000256" key="1">
    <source>
        <dbReference type="SAM" id="MobiDB-lite"/>
    </source>
</evidence>
<dbReference type="InterPro" id="IPR057169">
    <property type="entry name" value="DUF7847"/>
</dbReference>
<reference evidence="4 5" key="1">
    <citation type="submission" date="2016-10" db="EMBL/GenBank/DDBJ databases">
        <authorList>
            <person name="de Groot N.N."/>
        </authorList>
    </citation>
    <scope>NUCLEOTIDE SEQUENCE [LARGE SCALE GENOMIC DNA]</scope>
    <source>
        <strain evidence="4 5">CGMCC 4.2022</strain>
    </source>
</reference>
<feature type="transmembrane region" description="Helical" evidence="2">
    <location>
        <begin position="392"/>
        <end position="419"/>
    </location>
</feature>
<gene>
    <name evidence="4" type="ORF">SAMN05216259_1073</name>
</gene>
<dbReference type="STRING" id="310781.SAMN05216259_1073"/>
<keyword evidence="2" id="KW-0812">Transmembrane</keyword>
<feature type="transmembrane region" description="Helical" evidence="2">
    <location>
        <begin position="154"/>
        <end position="178"/>
    </location>
</feature>
<protein>
    <recommendedName>
        <fullName evidence="3">DUF7847 domain-containing protein</fullName>
    </recommendedName>
</protein>
<feature type="transmembrane region" description="Helical" evidence="2">
    <location>
        <begin position="339"/>
        <end position="372"/>
    </location>
</feature>
<dbReference type="Pfam" id="PF25231">
    <property type="entry name" value="DUF7847"/>
    <property type="match status" value="1"/>
</dbReference>
<proteinExistence type="predicted"/>
<feature type="transmembrane region" description="Helical" evidence="2">
    <location>
        <begin position="204"/>
        <end position="235"/>
    </location>
</feature>
<feature type="region of interest" description="Disordered" evidence="1">
    <location>
        <begin position="1"/>
        <end position="125"/>
    </location>
</feature>
<evidence type="ECO:0000259" key="3">
    <source>
        <dbReference type="Pfam" id="PF25231"/>
    </source>
</evidence>
<dbReference type="OrthoDB" id="121140at2"/>
<dbReference type="Proteomes" id="UP000199341">
    <property type="component" value="Unassembled WGS sequence"/>
</dbReference>
<feature type="domain" description="DUF7847" evidence="3">
    <location>
        <begin position="139"/>
        <end position="387"/>
    </location>
</feature>
<dbReference type="PANTHER" id="PTHR33133:SF1">
    <property type="entry name" value="EXPRESSED PROTEIN-RELATED"/>
    <property type="match status" value="1"/>
</dbReference>
<sequence length="440" mass="45771">MTNTPGWASPGSSSDSPEPEDGDSPGHSPARNAQPAAPEQQEAAAKPSQPAQGADAPASAEPGPAAQTSWSQRQPPPAAGWGQWAPPPGPRVPPPERGGPRWGPQVQPTAWQPHGSWGTAPAPAPKPGVIPLRPLGAGEIIDGAIATLRRHWRAVVGITFAIALVTQAIAVVVEGLFIDDSRIDELDTKSNPSVHDLLRAFRDVYAGLGLTILVTALGVLVASAILTVVVSRAVLGRGVTAGEAWRDARPRLLQLNGLALLLTVGYVAVVAVGALPGGLIAVAGAKTLGASLAVLGMTAGLVVAVRLWILFVLAPPALMLERQSIVGALKRSAKLVRGSWWRVLGVQLLTIVLVYIVSTLIQMPFALIASAVTNHDFSSFVGSSSENPSWTYLVLGGIGGVVAATITLPVSSGVTTLLYMDQRIRRESLDIELARAAEKH</sequence>
<organism evidence="4 5">
    <name type="scientific">Actinacidiphila guanduensis</name>
    <dbReference type="NCBI Taxonomy" id="310781"/>
    <lineage>
        <taxon>Bacteria</taxon>
        <taxon>Bacillati</taxon>
        <taxon>Actinomycetota</taxon>
        <taxon>Actinomycetes</taxon>
        <taxon>Kitasatosporales</taxon>
        <taxon>Streptomycetaceae</taxon>
        <taxon>Actinacidiphila</taxon>
    </lineage>
</organism>
<dbReference type="EMBL" id="FNIE01000007">
    <property type="protein sequence ID" value="SDO02370.1"/>
    <property type="molecule type" value="Genomic_DNA"/>
</dbReference>
<evidence type="ECO:0000313" key="5">
    <source>
        <dbReference type="Proteomes" id="UP000199341"/>
    </source>
</evidence>
<accession>A0A1H0G683</accession>
<keyword evidence="2" id="KW-1133">Transmembrane helix</keyword>
<keyword evidence="5" id="KW-1185">Reference proteome</keyword>
<feature type="compositionally biased region" description="Low complexity" evidence="1">
    <location>
        <begin position="25"/>
        <end position="52"/>
    </location>
</feature>
<evidence type="ECO:0000256" key="2">
    <source>
        <dbReference type="SAM" id="Phobius"/>
    </source>
</evidence>
<dbReference type="PANTHER" id="PTHR33133">
    <property type="entry name" value="OS08G0107100 PROTEIN-RELATED"/>
    <property type="match status" value="1"/>
</dbReference>